<evidence type="ECO:0000313" key="1">
    <source>
        <dbReference type="EMBL" id="KGE89833.1"/>
    </source>
</evidence>
<dbReference type="Proteomes" id="UP000029736">
    <property type="component" value="Unassembled WGS sequence"/>
</dbReference>
<dbReference type="AlphaFoldDB" id="A0A098SDY1"/>
<comment type="caution">
    <text evidence="1">The sequence shown here is derived from an EMBL/GenBank/DDBJ whole genome shotgun (WGS) entry which is preliminary data.</text>
</comment>
<sequence length="74" mass="8340">MKEDWVKVFESREILKTKLVEDALKQQGVESHILERPDSAIPSLGAATLYAPQDKAQKALEIIRTIDFSAVEED</sequence>
<dbReference type="OrthoDB" id="1467917at2"/>
<reference evidence="1 2" key="1">
    <citation type="journal article" date="2014" name="Int. J. Syst. Evol. Microbiol.">
        <title>Phaeodactylibacter xiamenensis gen. nov., sp. nov., a member of the family Saprospiraceae isolated from the marine alga Phaeodactylum tricornutum.</title>
        <authorList>
            <person name="Chen Z.Jr."/>
            <person name="Lei X."/>
            <person name="Lai Q."/>
            <person name="Li Y."/>
            <person name="Zhang B."/>
            <person name="Zhang J."/>
            <person name="Zhang H."/>
            <person name="Yang L."/>
            <person name="Zheng W."/>
            <person name="Tian Y."/>
            <person name="Yu Z."/>
            <person name="Xu H.Jr."/>
            <person name="Zheng T."/>
        </authorList>
    </citation>
    <scope>NUCLEOTIDE SEQUENCE [LARGE SCALE GENOMIC DNA]</scope>
    <source>
        <strain evidence="1 2">KD52</strain>
    </source>
</reference>
<evidence type="ECO:0000313" key="2">
    <source>
        <dbReference type="Proteomes" id="UP000029736"/>
    </source>
</evidence>
<gene>
    <name evidence="1" type="ORF">IX84_00525</name>
</gene>
<proteinExistence type="predicted"/>
<dbReference type="EMBL" id="JPOS01000002">
    <property type="protein sequence ID" value="KGE89833.1"/>
    <property type="molecule type" value="Genomic_DNA"/>
</dbReference>
<dbReference type="RefSeq" id="WP_044215624.1">
    <property type="nucleotide sequence ID" value="NZ_CAKZLC010000268.1"/>
</dbReference>
<name>A0A098SDY1_9BACT</name>
<accession>A0A098SDY1</accession>
<keyword evidence="2" id="KW-1185">Reference proteome</keyword>
<organism evidence="1 2">
    <name type="scientific">Phaeodactylibacter xiamenensis</name>
    <dbReference type="NCBI Taxonomy" id="1524460"/>
    <lineage>
        <taxon>Bacteria</taxon>
        <taxon>Pseudomonadati</taxon>
        <taxon>Bacteroidota</taxon>
        <taxon>Saprospiria</taxon>
        <taxon>Saprospirales</taxon>
        <taxon>Haliscomenobacteraceae</taxon>
        <taxon>Phaeodactylibacter</taxon>
    </lineage>
</organism>
<protein>
    <recommendedName>
        <fullName evidence="3">DUF2007 domain-containing protein</fullName>
    </recommendedName>
</protein>
<evidence type="ECO:0008006" key="3">
    <source>
        <dbReference type="Google" id="ProtNLM"/>
    </source>
</evidence>
<dbReference type="STRING" id="1524460.IX84_00525"/>